<gene>
    <name evidence="2" type="ORF">THAOC_06867</name>
</gene>
<organism evidence="2 3">
    <name type="scientific">Thalassiosira oceanica</name>
    <name type="common">Marine diatom</name>
    <dbReference type="NCBI Taxonomy" id="159749"/>
    <lineage>
        <taxon>Eukaryota</taxon>
        <taxon>Sar</taxon>
        <taxon>Stramenopiles</taxon>
        <taxon>Ochrophyta</taxon>
        <taxon>Bacillariophyta</taxon>
        <taxon>Coscinodiscophyceae</taxon>
        <taxon>Thalassiosirophycidae</taxon>
        <taxon>Thalassiosirales</taxon>
        <taxon>Thalassiosiraceae</taxon>
        <taxon>Thalassiosira</taxon>
    </lineage>
</organism>
<feature type="compositionally biased region" description="Basic and acidic residues" evidence="1">
    <location>
        <begin position="1"/>
        <end position="15"/>
    </location>
</feature>
<feature type="compositionally biased region" description="Basic and acidic residues" evidence="1">
    <location>
        <begin position="247"/>
        <end position="271"/>
    </location>
</feature>
<dbReference type="OMA" id="MRAVNAN"/>
<dbReference type="Proteomes" id="UP000266841">
    <property type="component" value="Unassembled WGS sequence"/>
</dbReference>
<dbReference type="eggNOG" id="KOG3104">
    <property type="taxonomic scope" value="Eukaryota"/>
</dbReference>
<feature type="compositionally biased region" description="Low complexity" evidence="1">
    <location>
        <begin position="142"/>
        <end position="160"/>
    </location>
</feature>
<dbReference type="AlphaFoldDB" id="K0SZA6"/>
<proteinExistence type="predicted"/>
<feature type="region of interest" description="Disordered" evidence="1">
    <location>
        <begin position="477"/>
        <end position="559"/>
    </location>
</feature>
<feature type="region of interest" description="Disordered" evidence="1">
    <location>
        <begin position="593"/>
        <end position="618"/>
    </location>
</feature>
<name>K0SZA6_THAOC</name>
<feature type="compositionally biased region" description="Polar residues" evidence="1">
    <location>
        <begin position="608"/>
        <end position="618"/>
    </location>
</feature>
<dbReference type="OrthoDB" id="277029at2759"/>
<feature type="compositionally biased region" description="Basic and acidic residues" evidence="1">
    <location>
        <begin position="117"/>
        <end position="131"/>
    </location>
</feature>
<evidence type="ECO:0000313" key="2">
    <source>
        <dbReference type="EMBL" id="EJK71673.1"/>
    </source>
</evidence>
<feature type="compositionally biased region" description="Gly residues" evidence="1">
    <location>
        <begin position="211"/>
        <end position="229"/>
    </location>
</feature>
<evidence type="ECO:0000256" key="1">
    <source>
        <dbReference type="SAM" id="MobiDB-lite"/>
    </source>
</evidence>
<sequence length="618" mass="65632">MTTERVFSEDRREHANISAARGAPNSSRTPRASHPCVTPEERREYRGIRVKKYDKGRDEVPRGSPPDEAHGGPLGGLPQHPRLRRVRHELRAADDPAVPAARRGQEGRPGRGRRRQERQAAGRQGEGEARLVVRPGRGGDALLVQPRGLLGLVPLVVVPGRPRPGRGVQHEAGRVGQAYRPRGQRAVRHGDGEAEPGRGGDEEAPRRGGEGEGAAGGGGRGRAGGGGGHLGEEEEAAASEGAVPVGRLRDVRVAVDGAVRREGRPEPDAGDARGGAEVVPRGEGRRGRGRRRGTDPERQAPARGDTEASPVDEQALPLRVVRRFDRPVEPLRQPLEAPRAERSDGTGAHTPAVPLPVQRHRVRPLAVVGQPPPLDDGAPPPGDRPDTDPQRAMRAVNANLGEYAATTDAGVDFLPRLWTTLDDVFDGGLQDASCYTYAPGGGGGDDPLEFLTVSMASDVDGGAGYRPDDSLLCAGSDRIVSDERQPSSDPARVSYDGPGTRAADYPLTSSSSHGRPRGGGMCEHEGYGSVYDDEGGYGENDVVFDEARRSNDDGGGIVDASGRALSSLSREERGTVYVEEDEDVYDVCVEMGEDDEHHEGDGVDFDTGNLSAPSQQVA</sequence>
<protein>
    <submittedName>
        <fullName evidence="2">Uncharacterized protein</fullName>
    </submittedName>
</protein>
<keyword evidence="3" id="KW-1185">Reference proteome</keyword>
<accession>K0SZA6</accession>
<reference evidence="2 3" key="1">
    <citation type="journal article" date="2012" name="Genome Biol.">
        <title>Genome and low-iron response of an oceanic diatom adapted to chronic iron limitation.</title>
        <authorList>
            <person name="Lommer M."/>
            <person name="Specht M."/>
            <person name="Roy A.S."/>
            <person name="Kraemer L."/>
            <person name="Andreson R."/>
            <person name="Gutowska M.A."/>
            <person name="Wolf J."/>
            <person name="Bergner S.V."/>
            <person name="Schilhabel M.B."/>
            <person name="Klostermeier U.C."/>
            <person name="Beiko R.G."/>
            <person name="Rosenstiel P."/>
            <person name="Hippler M."/>
            <person name="Laroche J."/>
        </authorList>
    </citation>
    <scope>NUCLEOTIDE SEQUENCE [LARGE SCALE GENOMIC DNA]</scope>
    <source>
        <strain evidence="2 3">CCMP1005</strain>
    </source>
</reference>
<feature type="compositionally biased region" description="Pro residues" evidence="1">
    <location>
        <begin position="370"/>
        <end position="382"/>
    </location>
</feature>
<feature type="compositionally biased region" description="Basic and acidic residues" evidence="1">
    <location>
        <begin position="188"/>
        <end position="210"/>
    </location>
</feature>
<feature type="compositionally biased region" description="Basic and acidic residues" evidence="1">
    <location>
        <begin position="39"/>
        <end position="70"/>
    </location>
</feature>
<dbReference type="EMBL" id="AGNL01006940">
    <property type="protein sequence ID" value="EJK71673.1"/>
    <property type="molecule type" value="Genomic_DNA"/>
</dbReference>
<comment type="caution">
    <text evidence="2">The sequence shown here is derived from an EMBL/GenBank/DDBJ whole genome shotgun (WGS) entry which is preliminary data.</text>
</comment>
<feature type="compositionally biased region" description="Basic and acidic residues" evidence="1">
    <location>
        <begin position="280"/>
        <end position="306"/>
    </location>
</feature>
<evidence type="ECO:0000313" key="3">
    <source>
        <dbReference type="Proteomes" id="UP000266841"/>
    </source>
</evidence>
<feature type="region of interest" description="Disordered" evidence="1">
    <location>
        <begin position="1"/>
        <end position="391"/>
    </location>
</feature>